<dbReference type="AlphaFoldDB" id="A0A9N9DEX4"/>
<feature type="non-terminal residue" evidence="7">
    <location>
        <position position="415"/>
    </location>
</feature>
<dbReference type="PANTHER" id="PTHR24064">
    <property type="entry name" value="SOLUTE CARRIER FAMILY 22 MEMBER"/>
    <property type="match status" value="1"/>
</dbReference>
<dbReference type="InterPro" id="IPR036259">
    <property type="entry name" value="MFS_trans_sf"/>
</dbReference>
<keyword evidence="2 5" id="KW-0812">Transmembrane</keyword>
<comment type="caution">
    <text evidence="7">The sequence shown here is derived from an EMBL/GenBank/DDBJ whole genome shotgun (WGS) entry which is preliminary data.</text>
</comment>
<dbReference type="OrthoDB" id="433512at2759"/>
<feature type="transmembrane region" description="Helical" evidence="5">
    <location>
        <begin position="186"/>
        <end position="208"/>
    </location>
</feature>
<dbReference type="InterPro" id="IPR005828">
    <property type="entry name" value="MFS_sugar_transport-like"/>
</dbReference>
<dbReference type="SUPFAM" id="SSF103473">
    <property type="entry name" value="MFS general substrate transporter"/>
    <property type="match status" value="1"/>
</dbReference>
<dbReference type="EMBL" id="CAJVPJ010003354">
    <property type="protein sequence ID" value="CAG8638838.1"/>
    <property type="molecule type" value="Genomic_DNA"/>
</dbReference>
<evidence type="ECO:0000256" key="3">
    <source>
        <dbReference type="ARBA" id="ARBA00022989"/>
    </source>
</evidence>
<keyword evidence="4 5" id="KW-0472">Membrane</keyword>
<accession>A0A9N9DEX4</accession>
<dbReference type="Pfam" id="PF00083">
    <property type="entry name" value="Sugar_tr"/>
    <property type="match status" value="1"/>
</dbReference>
<evidence type="ECO:0000256" key="5">
    <source>
        <dbReference type="SAM" id="Phobius"/>
    </source>
</evidence>
<name>A0A9N9DEX4_9GLOM</name>
<evidence type="ECO:0000259" key="6">
    <source>
        <dbReference type="PROSITE" id="PS50850"/>
    </source>
</evidence>
<feature type="transmembrane region" description="Helical" evidence="5">
    <location>
        <begin position="312"/>
        <end position="331"/>
    </location>
</feature>
<dbReference type="Gene3D" id="1.20.1250.20">
    <property type="entry name" value="MFS general substrate transporter like domains"/>
    <property type="match status" value="1"/>
</dbReference>
<dbReference type="PROSITE" id="PS50850">
    <property type="entry name" value="MFS"/>
    <property type="match status" value="1"/>
</dbReference>
<keyword evidence="3 5" id="KW-1133">Transmembrane helix</keyword>
<evidence type="ECO:0000256" key="2">
    <source>
        <dbReference type="ARBA" id="ARBA00022692"/>
    </source>
</evidence>
<dbReference type="GO" id="GO:0022857">
    <property type="term" value="F:transmembrane transporter activity"/>
    <property type="evidence" value="ECO:0007669"/>
    <property type="project" value="InterPro"/>
</dbReference>
<organism evidence="7 8">
    <name type="scientific">Paraglomus occultum</name>
    <dbReference type="NCBI Taxonomy" id="144539"/>
    <lineage>
        <taxon>Eukaryota</taxon>
        <taxon>Fungi</taxon>
        <taxon>Fungi incertae sedis</taxon>
        <taxon>Mucoromycota</taxon>
        <taxon>Glomeromycotina</taxon>
        <taxon>Glomeromycetes</taxon>
        <taxon>Paraglomerales</taxon>
        <taxon>Paraglomeraceae</taxon>
        <taxon>Paraglomus</taxon>
    </lineage>
</organism>
<feature type="transmembrane region" description="Helical" evidence="5">
    <location>
        <begin position="287"/>
        <end position="305"/>
    </location>
</feature>
<feature type="transmembrane region" description="Helical" evidence="5">
    <location>
        <begin position="337"/>
        <end position="363"/>
    </location>
</feature>
<comment type="subcellular location">
    <subcellularLocation>
        <location evidence="1">Membrane</location>
        <topology evidence="1">Multi-pass membrane protein</topology>
    </subcellularLocation>
</comment>
<dbReference type="GO" id="GO:0016020">
    <property type="term" value="C:membrane"/>
    <property type="evidence" value="ECO:0007669"/>
    <property type="project" value="UniProtKB-SubCell"/>
</dbReference>
<gene>
    <name evidence="7" type="ORF">POCULU_LOCUS9307</name>
</gene>
<evidence type="ECO:0000256" key="1">
    <source>
        <dbReference type="ARBA" id="ARBA00004141"/>
    </source>
</evidence>
<proteinExistence type="predicted"/>
<dbReference type="Proteomes" id="UP000789572">
    <property type="component" value="Unassembled WGS sequence"/>
</dbReference>
<evidence type="ECO:0000256" key="4">
    <source>
        <dbReference type="ARBA" id="ARBA00023136"/>
    </source>
</evidence>
<keyword evidence="8" id="KW-1185">Reference proteome</keyword>
<sequence length="415" mass="45495">MRSPDTIAEVWPDMWPTHFACCLITRSGIILFTAGYAVSSGDLLALQLPAIYSSATHRNVEISKISLRSGMLIGQLIFGIVGDLYGRTRACNITLLLILFSTLSIACLGDGPGLQISSSLVIMRVIQGVGIGGSYPSTTLMVSEYAPTNKRPIMLAAIFLWYICGSFYANAVAAITQVKSDQIDSIWRFVVGFGLIPGVAAFGLLQLWKISETPVFRENHRQNRGVLLWGRDFLNYLCDNRKTYFAICGAWFAADAVAYGYRSDIRPSDINVNQDNTNMSGVLIDNVIRVFFGSVLGALATLVFISYLPRKVIMIVGFAASAILFAVFGFFPGKMGYISYLTLSTMIMFAQNFGPNALTFIVAAELWCTQYRSTSYGIASAYGRLGTITSYTIFRVFAIDSDKTFIGPLSLIIVM</sequence>
<protein>
    <submittedName>
        <fullName evidence="7">7310_t:CDS:1</fullName>
    </submittedName>
</protein>
<feature type="domain" description="Major facilitator superfamily (MFS) profile" evidence="6">
    <location>
        <begin position="23"/>
        <end position="415"/>
    </location>
</feature>
<dbReference type="InterPro" id="IPR020846">
    <property type="entry name" value="MFS_dom"/>
</dbReference>
<feature type="transmembrane region" description="Helical" evidence="5">
    <location>
        <begin position="153"/>
        <end position="174"/>
    </location>
</feature>
<evidence type="ECO:0000313" key="7">
    <source>
        <dbReference type="EMBL" id="CAG8638838.1"/>
    </source>
</evidence>
<feature type="transmembrane region" description="Helical" evidence="5">
    <location>
        <begin position="92"/>
        <end position="109"/>
    </location>
</feature>
<evidence type="ECO:0000313" key="8">
    <source>
        <dbReference type="Proteomes" id="UP000789572"/>
    </source>
</evidence>
<reference evidence="7" key="1">
    <citation type="submission" date="2021-06" db="EMBL/GenBank/DDBJ databases">
        <authorList>
            <person name="Kallberg Y."/>
            <person name="Tangrot J."/>
            <person name="Rosling A."/>
        </authorList>
    </citation>
    <scope>NUCLEOTIDE SEQUENCE</scope>
    <source>
        <strain evidence="7">IA702</strain>
    </source>
</reference>